<evidence type="ECO:0000256" key="6">
    <source>
        <dbReference type="RuleBase" id="RU363045"/>
    </source>
</evidence>
<evidence type="ECO:0000256" key="1">
    <source>
        <dbReference type="ARBA" id="ARBA00004173"/>
    </source>
</evidence>
<dbReference type="AlphaFoldDB" id="A0A3M7M4G1"/>
<dbReference type="SUPFAM" id="SSF51219">
    <property type="entry name" value="TRAP-like"/>
    <property type="match status" value="1"/>
</dbReference>
<gene>
    <name evidence="7" type="ORF">GMOD_00006196</name>
</gene>
<accession>A0A3M7M4G1</accession>
<keyword evidence="4" id="KW-0809">Transit peptide</keyword>
<evidence type="ECO:0000313" key="8">
    <source>
        <dbReference type="Proteomes" id="UP000265663"/>
    </source>
</evidence>
<dbReference type="Gene3D" id="3.60.160.10">
    <property type="entry name" value="Mitochondrial biogenesis AIM24"/>
    <property type="match status" value="1"/>
</dbReference>
<keyword evidence="5 6" id="KW-0496">Mitochondrion</keyword>
<evidence type="ECO:0000256" key="4">
    <source>
        <dbReference type="ARBA" id="ARBA00022946"/>
    </source>
</evidence>
<reference evidence="7 8" key="1">
    <citation type="journal article" date="2014" name="PLoS ONE">
        <title>De novo Genome Assembly of the Fungal Plant Pathogen Pyrenophora semeniperda.</title>
        <authorList>
            <person name="Soliai M.M."/>
            <person name="Meyer S.E."/>
            <person name="Udall J.A."/>
            <person name="Elzinga D.E."/>
            <person name="Hermansen R.A."/>
            <person name="Bodily P.M."/>
            <person name="Hart A.A."/>
            <person name="Coleman C.E."/>
        </authorList>
    </citation>
    <scope>NUCLEOTIDE SEQUENCE [LARGE SCALE GENOMIC DNA]</scope>
    <source>
        <strain evidence="7 8">CCB06</strain>
        <tissue evidence="7">Mycelium</tissue>
    </source>
</reference>
<dbReference type="Proteomes" id="UP000265663">
    <property type="component" value="Unassembled WGS sequence"/>
</dbReference>
<dbReference type="EMBL" id="KE747818">
    <property type="protein sequence ID" value="RMZ69397.1"/>
    <property type="molecule type" value="Genomic_DNA"/>
</dbReference>
<organism evidence="7 8">
    <name type="scientific">Pyrenophora seminiperda CCB06</name>
    <dbReference type="NCBI Taxonomy" id="1302712"/>
    <lineage>
        <taxon>Eukaryota</taxon>
        <taxon>Fungi</taxon>
        <taxon>Dikarya</taxon>
        <taxon>Ascomycota</taxon>
        <taxon>Pezizomycotina</taxon>
        <taxon>Dothideomycetes</taxon>
        <taxon>Pleosporomycetidae</taxon>
        <taxon>Pleosporales</taxon>
        <taxon>Pleosporineae</taxon>
        <taxon>Pleosporaceae</taxon>
        <taxon>Pyrenophora</taxon>
    </lineage>
</organism>
<dbReference type="GO" id="GO:0005743">
    <property type="term" value="C:mitochondrial inner membrane"/>
    <property type="evidence" value="ECO:0007669"/>
    <property type="project" value="TreeGrafter"/>
</dbReference>
<dbReference type="InterPro" id="IPR002838">
    <property type="entry name" value="AIM24"/>
</dbReference>
<proteinExistence type="inferred from homology"/>
<evidence type="ECO:0000256" key="5">
    <source>
        <dbReference type="ARBA" id="ARBA00023128"/>
    </source>
</evidence>
<comment type="subcellular location">
    <subcellularLocation>
        <location evidence="1 6">Mitochondrion</location>
    </subcellularLocation>
</comment>
<dbReference type="GO" id="GO:0007007">
    <property type="term" value="P:inner mitochondrial membrane organization"/>
    <property type="evidence" value="ECO:0007669"/>
    <property type="project" value="TreeGrafter"/>
</dbReference>
<evidence type="ECO:0000256" key="2">
    <source>
        <dbReference type="ARBA" id="ARBA00009322"/>
    </source>
</evidence>
<dbReference type="Pfam" id="PF01987">
    <property type="entry name" value="AIM24"/>
    <property type="match status" value="1"/>
</dbReference>
<protein>
    <recommendedName>
        <fullName evidence="3 6">Altered inheritance of mitochondria protein 24, mitochondrial</fullName>
    </recommendedName>
</protein>
<keyword evidence="8" id="KW-1185">Reference proteome</keyword>
<evidence type="ECO:0000313" key="7">
    <source>
        <dbReference type="EMBL" id="RMZ69397.1"/>
    </source>
</evidence>
<dbReference type="PANTHER" id="PTHR36959:SF2">
    <property type="entry name" value="ALTERED INHERITANCE OF MITOCHONDRIA PROTEIN 24, MITOCHONDRIAL"/>
    <property type="match status" value="1"/>
</dbReference>
<dbReference type="InterPro" id="IPR016031">
    <property type="entry name" value="Trp_RNA-bd_attenuator-like_dom"/>
</dbReference>
<comment type="similarity">
    <text evidence="2 6">Belongs to the AIM24 family.</text>
</comment>
<dbReference type="InterPro" id="IPR036983">
    <property type="entry name" value="AIM24_sf"/>
</dbReference>
<sequence length="415" mass="45064">MFFGMNHGPLAWSPARPSSSRRHLACLFCGGSGRAESKEGLASSLAPAPGRQPLPTTRQFNGTAMLRPAASPWTSLSHTWPAVVRTRPIAARCINIFATSSSAEPALQQAVNVEGTATPMHTPENTLSTLSFLEPFRRAPVGIPFLYQKVSSTSPVTALISTKAPISSIVSVNLDGRDDWIISQRNALLAWTGHTLSLKPQYNVKLGLANWGNTYITGRGLLALAGSGQIYQVHVKAGETYVAHPSNVVAYTASTTPPLPFRFKSSNVRFQVPNLGLGSLIESSRFFRTMSQTATWRTLATAFHTLKTWLRRTVWGDRLFLQFTGPATMLLQSRASRISDVLALRDVDEIAESPPGAVLDAVERKIKEEIKSIENEGTKAPIPNTNAEGTLRYATIKEGKAEFEKAAVGEKKPVV</sequence>
<dbReference type="PANTHER" id="PTHR36959">
    <property type="entry name" value="ALTERED INHERITANCE OF MITOCHONDRIA PROTEIN 24, MITOCHONDRIAL"/>
    <property type="match status" value="1"/>
</dbReference>
<evidence type="ECO:0000256" key="3">
    <source>
        <dbReference type="ARBA" id="ARBA00013287"/>
    </source>
</evidence>
<dbReference type="OrthoDB" id="5295771at2759"/>
<name>A0A3M7M4G1_9PLEO</name>